<feature type="domain" description="HTH tetR-type" evidence="5">
    <location>
        <begin position="9"/>
        <end position="69"/>
    </location>
</feature>
<dbReference type="EMBL" id="JBHRTI010000004">
    <property type="protein sequence ID" value="MFC3148136.1"/>
    <property type="molecule type" value="Genomic_DNA"/>
</dbReference>
<comment type="caution">
    <text evidence="6">The sequence shown here is derived from an EMBL/GenBank/DDBJ whole genome shotgun (WGS) entry which is preliminary data.</text>
</comment>
<dbReference type="SUPFAM" id="SSF46689">
    <property type="entry name" value="Homeodomain-like"/>
    <property type="match status" value="1"/>
</dbReference>
<proteinExistence type="predicted"/>
<keyword evidence="1" id="KW-0805">Transcription regulation</keyword>
<dbReference type="InterPro" id="IPR036271">
    <property type="entry name" value="Tet_transcr_reg_TetR-rel_C_sf"/>
</dbReference>
<dbReference type="InterPro" id="IPR001647">
    <property type="entry name" value="HTH_TetR"/>
</dbReference>
<dbReference type="Gene3D" id="1.10.10.60">
    <property type="entry name" value="Homeodomain-like"/>
    <property type="match status" value="1"/>
</dbReference>
<feature type="DNA-binding region" description="H-T-H motif" evidence="4">
    <location>
        <begin position="32"/>
        <end position="51"/>
    </location>
</feature>
<keyword evidence="2 4" id="KW-0238">DNA-binding</keyword>
<evidence type="ECO:0000313" key="6">
    <source>
        <dbReference type="EMBL" id="MFC3148136.1"/>
    </source>
</evidence>
<dbReference type="PANTHER" id="PTHR47506:SF6">
    <property type="entry name" value="HTH-TYPE TRANSCRIPTIONAL REPRESSOR NEMR"/>
    <property type="match status" value="1"/>
</dbReference>
<evidence type="ECO:0000256" key="4">
    <source>
        <dbReference type="PROSITE-ProRule" id="PRU00335"/>
    </source>
</evidence>
<dbReference type="RefSeq" id="WP_377303790.1">
    <property type="nucleotide sequence ID" value="NZ_CP180191.1"/>
</dbReference>
<dbReference type="SUPFAM" id="SSF48498">
    <property type="entry name" value="Tetracyclin repressor-like, C-terminal domain"/>
    <property type="match status" value="1"/>
</dbReference>
<protein>
    <submittedName>
        <fullName evidence="6">TetR/AcrR family transcriptional regulator</fullName>
    </submittedName>
</protein>
<name>A0ABV7H990_9BURK</name>
<evidence type="ECO:0000259" key="5">
    <source>
        <dbReference type="PROSITE" id="PS50977"/>
    </source>
</evidence>
<keyword evidence="3" id="KW-0804">Transcription</keyword>
<evidence type="ECO:0000256" key="1">
    <source>
        <dbReference type="ARBA" id="ARBA00023015"/>
    </source>
</evidence>
<dbReference type="Gene3D" id="1.10.357.10">
    <property type="entry name" value="Tetracycline Repressor, domain 2"/>
    <property type="match status" value="1"/>
</dbReference>
<dbReference type="PROSITE" id="PS50977">
    <property type="entry name" value="HTH_TETR_2"/>
    <property type="match status" value="1"/>
</dbReference>
<dbReference type="InterPro" id="IPR011075">
    <property type="entry name" value="TetR_C"/>
</dbReference>
<dbReference type="PANTHER" id="PTHR47506">
    <property type="entry name" value="TRANSCRIPTIONAL REGULATORY PROTEIN"/>
    <property type="match status" value="1"/>
</dbReference>
<sequence length="212" mass="23482">MEARTEKSELTRAAIVDAALELAADNGLDALSINDVAQKLGMSKSGVFSRVGSREALQLAVLQEYADRVTREVFVPGMREPRGLPRLDAFLRNWQAFIQRSAQGCGCLFVSGAFEFDDRPDSPLKEAIREGTLRLRAALRRTIIQAADEGQLQAGTDPEQLVFEIHSLMIGVMHDLRFLREQRAASRIATAYHRLIDSYRAAGTAQTAGQRH</sequence>
<evidence type="ECO:0000313" key="7">
    <source>
        <dbReference type="Proteomes" id="UP001595556"/>
    </source>
</evidence>
<dbReference type="InterPro" id="IPR009057">
    <property type="entry name" value="Homeodomain-like_sf"/>
</dbReference>
<dbReference type="Proteomes" id="UP001595556">
    <property type="component" value="Unassembled WGS sequence"/>
</dbReference>
<dbReference type="Pfam" id="PF16925">
    <property type="entry name" value="TetR_C_13"/>
    <property type="match status" value="1"/>
</dbReference>
<evidence type="ECO:0000256" key="2">
    <source>
        <dbReference type="ARBA" id="ARBA00023125"/>
    </source>
</evidence>
<dbReference type="Pfam" id="PF00440">
    <property type="entry name" value="TetR_N"/>
    <property type="match status" value="1"/>
</dbReference>
<gene>
    <name evidence="6" type="ORF">ACFOEN_10825</name>
</gene>
<keyword evidence="7" id="KW-1185">Reference proteome</keyword>
<accession>A0ABV7H990</accession>
<organism evidence="6 7">
    <name type="scientific">Piscinibacterium candidicorallinum</name>
    <dbReference type="NCBI Taxonomy" id="1793872"/>
    <lineage>
        <taxon>Bacteria</taxon>
        <taxon>Pseudomonadati</taxon>
        <taxon>Pseudomonadota</taxon>
        <taxon>Betaproteobacteria</taxon>
        <taxon>Burkholderiales</taxon>
        <taxon>Piscinibacterium</taxon>
    </lineage>
</organism>
<evidence type="ECO:0000256" key="3">
    <source>
        <dbReference type="ARBA" id="ARBA00023163"/>
    </source>
</evidence>
<reference evidence="7" key="1">
    <citation type="journal article" date="2019" name="Int. J. Syst. Evol. Microbiol.">
        <title>The Global Catalogue of Microorganisms (GCM) 10K type strain sequencing project: providing services to taxonomists for standard genome sequencing and annotation.</title>
        <authorList>
            <consortium name="The Broad Institute Genomics Platform"/>
            <consortium name="The Broad Institute Genome Sequencing Center for Infectious Disease"/>
            <person name="Wu L."/>
            <person name="Ma J."/>
        </authorList>
    </citation>
    <scope>NUCLEOTIDE SEQUENCE [LARGE SCALE GENOMIC DNA]</scope>
    <source>
        <strain evidence="7">KCTC 52168</strain>
    </source>
</reference>